<name>A0A9P8WI44_9HYPO</name>
<dbReference type="SMART" id="SM00091">
    <property type="entry name" value="PAS"/>
    <property type="match status" value="1"/>
</dbReference>
<dbReference type="Gene3D" id="3.30.450.20">
    <property type="entry name" value="PAS domain"/>
    <property type="match status" value="1"/>
</dbReference>
<accession>A0A9P8WI44</accession>
<evidence type="ECO:0000313" key="4">
    <source>
        <dbReference type="Proteomes" id="UP000777438"/>
    </source>
</evidence>
<dbReference type="SUPFAM" id="SSF55785">
    <property type="entry name" value="PYP-like sensor domain (PAS domain)"/>
    <property type="match status" value="1"/>
</dbReference>
<dbReference type="Pfam" id="PF08447">
    <property type="entry name" value="PAS_3"/>
    <property type="match status" value="1"/>
</dbReference>
<gene>
    <name evidence="3" type="ORF">B0T10DRAFT_554878</name>
</gene>
<dbReference type="AlphaFoldDB" id="A0A9P8WI44"/>
<feature type="domain" description="PAS" evidence="2">
    <location>
        <begin position="133"/>
        <end position="203"/>
    </location>
</feature>
<dbReference type="InterPro" id="IPR013655">
    <property type="entry name" value="PAS_fold_3"/>
</dbReference>
<evidence type="ECO:0000256" key="1">
    <source>
        <dbReference type="SAM" id="MobiDB-lite"/>
    </source>
</evidence>
<dbReference type="InterPro" id="IPR056138">
    <property type="entry name" value="DUF7721"/>
</dbReference>
<protein>
    <recommendedName>
        <fullName evidence="2">PAS domain-containing protein</fullName>
    </recommendedName>
</protein>
<dbReference type="CDD" id="cd00130">
    <property type="entry name" value="PAS"/>
    <property type="match status" value="1"/>
</dbReference>
<dbReference type="InterPro" id="IPR000014">
    <property type="entry name" value="PAS"/>
</dbReference>
<evidence type="ECO:0000313" key="3">
    <source>
        <dbReference type="EMBL" id="KAH6900345.1"/>
    </source>
</evidence>
<evidence type="ECO:0000259" key="2">
    <source>
        <dbReference type="PROSITE" id="PS50112"/>
    </source>
</evidence>
<dbReference type="PANTHER" id="PTHR39477:SF1">
    <property type="entry name" value="BETA-FLANKING PROTEIN"/>
    <property type="match status" value="1"/>
</dbReference>
<sequence>MSHGPPPPPPPRIPNLFGFTNFDLSSLDDLTSGQMGALAQQTQNQDFMAFSDNALSSMADMDVPMTLDPADDSALNPNLNEPDASATEESIARAENQFNTADNNVPGAGPLPPGSFGQVNLSVNSTLTEFTKRRNWPAKVVEEIKDFLQILDANGRIKYASPSILSVTGYNTEEIQDRFLKDLIHPDDQGVFVAELNESIASGHPLRMFYRFRKKDQEYAIFETVGHAHIAGARFAPNPNNQSPFCQAVFMMSRPYPTKNAALLDSFLEHKIENERLKRRIAELRQEEEADADEAQRRWVQSQEGRSDVTPSESTGGSSGTFSRTGGNAQMEANRNALLTRENLEGAVAAAHQDSLRDKMARFEGSSHADTIEMLTGLRYIEGERSRGITTGNASPTLIKGDAGIAIPIDRDPRTGEKKKKLKTSEEYVCTDCERQEDNYPPPGANKSAGGLASFLGGLDFDEAKETADKHSGESGDRDLFGSILGSLSQKQNKLKDEDVDEDYYVNQHKKTYDDDDDDGDTNSLGVAAAMQALKKFNSGSTESSSQGAFLGLAMSEASKLFDAKASNEKVSSDTSKDAVVQKAAEAAMKMYFKSQGEQQGGLAGLASKFIK</sequence>
<dbReference type="NCBIfam" id="TIGR00229">
    <property type="entry name" value="sensory_box"/>
    <property type="match status" value="1"/>
</dbReference>
<dbReference type="Proteomes" id="UP000777438">
    <property type="component" value="Unassembled WGS sequence"/>
</dbReference>
<dbReference type="PROSITE" id="PS50112">
    <property type="entry name" value="PAS"/>
    <property type="match status" value="1"/>
</dbReference>
<comment type="caution">
    <text evidence="3">The sequence shown here is derived from an EMBL/GenBank/DDBJ whole genome shotgun (WGS) entry which is preliminary data.</text>
</comment>
<feature type="compositionally biased region" description="Low complexity" evidence="1">
    <location>
        <begin position="310"/>
        <end position="327"/>
    </location>
</feature>
<proteinExistence type="predicted"/>
<dbReference type="PANTHER" id="PTHR39477">
    <property type="entry name" value="CHROMOSOME 8, WHOLE GENOME SHOTGUN SEQUENCE"/>
    <property type="match status" value="1"/>
</dbReference>
<keyword evidence="4" id="KW-1185">Reference proteome</keyword>
<reference evidence="3 4" key="1">
    <citation type="journal article" date="2021" name="Nat. Commun.">
        <title>Genetic determinants of endophytism in the Arabidopsis root mycobiome.</title>
        <authorList>
            <person name="Mesny F."/>
            <person name="Miyauchi S."/>
            <person name="Thiergart T."/>
            <person name="Pickel B."/>
            <person name="Atanasova L."/>
            <person name="Karlsson M."/>
            <person name="Huettel B."/>
            <person name="Barry K.W."/>
            <person name="Haridas S."/>
            <person name="Chen C."/>
            <person name="Bauer D."/>
            <person name="Andreopoulos W."/>
            <person name="Pangilinan J."/>
            <person name="LaButti K."/>
            <person name="Riley R."/>
            <person name="Lipzen A."/>
            <person name="Clum A."/>
            <person name="Drula E."/>
            <person name="Henrissat B."/>
            <person name="Kohler A."/>
            <person name="Grigoriev I.V."/>
            <person name="Martin F.M."/>
            <person name="Hacquard S."/>
        </authorList>
    </citation>
    <scope>NUCLEOTIDE SEQUENCE [LARGE SCALE GENOMIC DNA]</scope>
    <source>
        <strain evidence="3 4">MPI-CAGE-CH-0241</strain>
    </source>
</reference>
<dbReference type="InterPro" id="IPR035965">
    <property type="entry name" value="PAS-like_dom_sf"/>
</dbReference>
<organism evidence="3 4">
    <name type="scientific">Thelonectria olida</name>
    <dbReference type="NCBI Taxonomy" id="1576542"/>
    <lineage>
        <taxon>Eukaryota</taxon>
        <taxon>Fungi</taxon>
        <taxon>Dikarya</taxon>
        <taxon>Ascomycota</taxon>
        <taxon>Pezizomycotina</taxon>
        <taxon>Sordariomycetes</taxon>
        <taxon>Hypocreomycetidae</taxon>
        <taxon>Hypocreales</taxon>
        <taxon>Nectriaceae</taxon>
        <taxon>Thelonectria</taxon>
    </lineage>
</organism>
<feature type="region of interest" description="Disordered" evidence="1">
    <location>
        <begin position="287"/>
        <end position="329"/>
    </location>
</feature>
<dbReference type="OrthoDB" id="2162994at2759"/>
<dbReference type="Pfam" id="PF24845">
    <property type="entry name" value="DUF7721"/>
    <property type="match status" value="1"/>
</dbReference>
<dbReference type="EMBL" id="JAGPYM010000001">
    <property type="protein sequence ID" value="KAH6900345.1"/>
    <property type="molecule type" value="Genomic_DNA"/>
</dbReference>